<comment type="caution">
    <text evidence="2">The sequence shown here is derived from an EMBL/GenBank/DDBJ whole genome shotgun (WGS) entry which is preliminary data.</text>
</comment>
<keyword evidence="3" id="KW-1185">Reference proteome</keyword>
<dbReference type="SUPFAM" id="SSF50729">
    <property type="entry name" value="PH domain-like"/>
    <property type="match status" value="1"/>
</dbReference>
<gene>
    <name evidence="2" type="ORF">QYM36_004095</name>
</gene>
<dbReference type="Proteomes" id="UP001187531">
    <property type="component" value="Unassembled WGS sequence"/>
</dbReference>
<evidence type="ECO:0000259" key="1">
    <source>
        <dbReference type="Pfam" id="PF02893"/>
    </source>
</evidence>
<dbReference type="GO" id="GO:0003713">
    <property type="term" value="F:transcription coactivator activity"/>
    <property type="evidence" value="ECO:0007669"/>
    <property type="project" value="InterPro"/>
</dbReference>
<reference evidence="2" key="1">
    <citation type="submission" date="2023-07" db="EMBL/GenBank/DDBJ databases">
        <title>Chromosome-level genome assembly of Artemia franciscana.</title>
        <authorList>
            <person name="Jo E."/>
        </authorList>
    </citation>
    <scope>NUCLEOTIDE SEQUENCE</scope>
    <source>
        <tissue evidence="2">Whole body</tissue>
    </source>
</reference>
<dbReference type="Gene3D" id="2.30.29.30">
    <property type="entry name" value="Pleckstrin-homology domain (PH domain)/Phosphotyrosine-binding domain (PTB)"/>
    <property type="match status" value="1"/>
</dbReference>
<dbReference type="EMBL" id="JAVRJZ010000007">
    <property type="protein sequence ID" value="KAK2720068.1"/>
    <property type="molecule type" value="Genomic_DNA"/>
</dbReference>
<protein>
    <recommendedName>
        <fullName evidence="1">GRAM domain-containing protein</fullName>
    </recommendedName>
</protein>
<feature type="domain" description="GRAM" evidence="1">
    <location>
        <begin position="41"/>
        <end position="128"/>
    </location>
</feature>
<dbReference type="InterPro" id="IPR044852">
    <property type="entry name" value="WBP2-like"/>
</dbReference>
<dbReference type="CDD" id="cd13214">
    <property type="entry name" value="PH-GRAM_WBP2"/>
    <property type="match status" value="1"/>
</dbReference>
<dbReference type="GO" id="GO:0005634">
    <property type="term" value="C:nucleus"/>
    <property type="evidence" value="ECO:0007669"/>
    <property type="project" value="TreeGrafter"/>
</dbReference>
<dbReference type="PANTHER" id="PTHR31606:SF1">
    <property type="entry name" value="WW DOMAIN BINDING PROTEIN 2, ISOFORM E"/>
    <property type="match status" value="1"/>
</dbReference>
<dbReference type="PANTHER" id="PTHR31606">
    <property type="entry name" value="WW DOMAIN BINDING PROTEIN 2, ISOFORM E"/>
    <property type="match status" value="1"/>
</dbReference>
<organism evidence="2 3">
    <name type="scientific">Artemia franciscana</name>
    <name type="common">Brine shrimp</name>
    <name type="synonym">Artemia sanfranciscana</name>
    <dbReference type="NCBI Taxonomy" id="6661"/>
    <lineage>
        <taxon>Eukaryota</taxon>
        <taxon>Metazoa</taxon>
        <taxon>Ecdysozoa</taxon>
        <taxon>Arthropoda</taxon>
        <taxon>Crustacea</taxon>
        <taxon>Branchiopoda</taxon>
        <taxon>Anostraca</taxon>
        <taxon>Artemiidae</taxon>
        <taxon>Artemia</taxon>
    </lineage>
</organism>
<dbReference type="InterPro" id="IPR011993">
    <property type="entry name" value="PH-like_dom_sf"/>
</dbReference>
<evidence type="ECO:0000313" key="2">
    <source>
        <dbReference type="EMBL" id="KAK2720068.1"/>
    </source>
</evidence>
<name>A0AA88HZF4_ARTSF</name>
<dbReference type="InterPro" id="IPR004182">
    <property type="entry name" value="GRAM"/>
</dbReference>
<dbReference type="GO" id="GO:0031490">
    <property type="term" value="F:chromatin DNA binding"/>
    <property type="evidence" value="ECO:0007669"/>
    <property type="project" value="TreeGrafter"/>
</dbReference>
<dbReference type="AlphaFoldDB" id="A0AA88HZF4"/>
<dbReference type="Pfam" id="PF02893">
    <property type="entry name" value="GRAM"/>
    <property type="match status" value="1"/>
</dbReference>
<accession>A0AA88HZF4</accession>
<sequence>MSINTAHNQAGILIHAGEQVLLLCNNVSLELSDISDKQFKGSRTGRLYLTSHRMIFLNSDSKDALKSMSIPFVTMKGVDLEQPVFGANYLKGKVKAQPNGNFEGEGKFKLFFKHGGAIELGQAMLAAVTMAKRHAPEQMFDNPPPYEAPPPYGFFDAPAPAYTPPQGAYYGWSAPAAFVASGPADPVYMTSAPPPYPGIGGYTQPTAADLKAAEAAGWVKGGQMQASTETAGAFQGVQPSAPAYQNGPPDYAPPPYVCYLFCLNCCQLYICGVISKTLL</sequence>
<proteinExistence type="predicted"/>
<evidence type="ECO:0000313" key="3">
    <source>
        <dbReference type="Proteomes" id="UP001187531"/>
    </source>
</evidence>